<keyword evidence="3" id="KW-1185">Reference proteome</keyword>
<dbReference type="SUPFAM" id="SSF53067">
    <property type="entry name" value="Actin-like ATPase domain"/>
    <property type="match status" value="2"/>
</dbReference>
<dbReference type="GO" id="GO:0002949">
    <property type="term" value="P:tRNA threonylcarbamoyladenosine modification"/>
    <property type="evidence" value="ECO:0007669"/>
    <property type="project" value="InterPro"/>
</dbReference>
<dbReference type="InterPro" id="IPR022496">
    <property type="entry name" value="T6A_TsaB"/>
</dbReference>
<reference evidence="3" key="1">
    <citation type="submission" date="2016-05" db="EMBL/GenBank/DDBJ databases">
        <authorList>
            <person name="Holder M.E."/>
            <person name="Ajami N.J."/>
            <person name="Petrosino J.F."/>
        </authorList>
    </citation>
    <scope>NUCLEOTIDE SEQUENCE [LARGE SCALE GENOMIC DNA]</scope>
    <source>
        <strain evidence="3">ATCC 700696</strain>
    </source>
</reference>
<dbReference type="Proteomes" id="UP000214689">
    <property type="component" value="Chromosome"/>
</dbReference>
<accession>A0A223AS20</accession>
<dbReference type="OrthoDB" id="9784166at2"/>
<dbReference type="CDD" id="cd24032">
    <property type="entry name" value="ASKHA_NBD_TsaB"/>
    <property type="match status" value="1"/>
</dbReference>
<sequence>MYILSIETTGKYGSAALIGDDGKLISKSSHEEMSHLKDIMFLADACLKAEGIEPQSIDAVAASIGPGSFTGIRIGVSTARGLAEMLKIPCVAVSSLEGMAALADSHVNEKVRFFVPIINARRGQLYGAIFERNGNGYKAVLSEKQYMIDKFMETLQKLGIKDSEVVFVGDGIDAYESEISEAGAFLLADEEWRYQDAVSVSKLAMQKYERGETVSCDGLLPNYMRKSEAEMRLESGTLSSKIGKLK</sequence>
<feature type="domain" description="Gcp-like" evidence="1">
    <location>
        <begin position="34"/>
        <end position="230"/>
    </location>
</feature>
<evidence type="ECO:0000259" key="1">
    <source>
        <dbReference type="Pfam" id="PF00814"/>
    </source>
</evidence>
<dbReference type="Pfam" id="PF00814">
    <property type="entry name" value="TsaD"/>
    <property type="match status" value="1"/>
</dbReference>
<dbReference type="PANTHER" id="PTHR11735">
    <property type="entry name" value="TRNA N6-ADENOSINE THREONYLCARBAMOYLTRANSFERASE"/>
    <property type="match status" value="1"/>
</dbReference>
<dbReference type="AlphaFoldDB" id="A0A223AS20"/>
<dbReference type="EMBL" id="CP016199">
    <property type="protein sequence ID" value="ASS37758.1"/>
    <property type="molecule type" value="Genomic_DNA"/>
</dbReference>
<dbReference type="GO" id="GO:0016740">
    <property type="term" value="F:transferase activity"/>
    <property type="evidence" value="ECO:0007669"/>
    <property type="project" value="UniProtKB-KW"/>
</dbReference>
<dbReference type="InterPro" id="IPR000905">
    <property type="entry name" value="Gcp-like_dom"/>
</dbReference>
<evidence type="ECO:0000313" key="2">
    <source>
        <dbReference type="EMBL" id="ASS37758.1"/>
    </source>
</evidence>
<name>A0A223AS20_9FIRM</name>
<dbReference type="InterPro" id="IPR043129">
    <property type="entry name" value="ATPase_NBD"/>
</dbReference>
<dbReference type="GO" id="GO:0005829">
    <property type="term" value="C:cytosol"/>
    <property type="evidence" value="ECO:0007669"/>
    <property type="project" value="TreeGrafter"/>
</dbReference>
<protein>
    <submittedName>
        <fullName evidence="2">tRNA N6-adenosine(37)-N6-threonylcarbamoyltransferase complex dimerization subunit TsaB</fullName>
    </submittedName>
</protein>
<organism evidence="2 3">
    <name type="scientific">Mogibacterium pumilum</name>
    <dbReference type="NCBI Taxonomy" id="86332"/>
    <lineage>
        <taxon>Bacteria</taxon>
        <taxon>Bacillati</taxon>
        <taxon>Bacillota</taxon>
        <taxon>Clostridia</taxon>
        <taxon>Peptostreptococcales</taxon>
        <taxon>Anaerovoracaceae</taxon>
        <taxon>Mogibacterium</taxon>
    </lineage>
</organism>
<gene>
    <name evidence="2" type="ORF">AXF17_04355</name>
</gene>
<proteinExistence type="predicted"/>
<dbReference type="Gene3D" id="3.30.420.40">
    <property type="match status" value="2"/>
</dbReference>
<dbReference type="NCBIfam" id="TIGR03725">
    <property type="entry name" value="T6A_YeaZ"/>
    <property type="match status" value="1"/>
</dbReference>
<dbReference type="PANTHER" id="PTHR11735:SF11">
    <property type="entry name" value="TRNA THREONYLCARBAMOYLADENOSINE BIOSYNTHESIS PROTEIN TSAB"/>
    <property type="match status" value="1"/>
</dbReference>
<dbReference type="RefSeq" id="WP_094233987.1">
    <property type="nucleotide sequence ID" value="NZ_CP016199.1"/>
</dbReference>
<keyword evidence="2" id="KW-0808">Transferase</keyword>
<evidence type="ECO:0000313" key="3">
    <source>
        <dbReference type="Proteomes" id="UP000214689"/>
    </source>
</evidence>